<reference evidence="6" key="1">
    <citation type="journal article" date="2023" name="Insect Mol. Biol.">
        <title>Genome sequencing provides insights into the evolution of gene families encoding plant cell wall-degrading enzymes in longhorned beetles.</title>
        <authorList>
            <person name="Shin N.R."/>
            <person name="Okamura Y."/>
            <person name="Kirsch R."/>
            <person name="Pauchet Y."/>
        </authorList>
    </citation>
    <scope>NUCLEOTIDE SEQUENCE</scope>
    <source>
        <strain evidence="6">RBIC_L_NR</strain>
    </source>
</reference>
<evidence type="ECO:0000256" key="3">
    <source>
        <dbReference type="ARBA" id="ARBA00022806"/>
    </source>
</evidence>
<sequence>MKKKLRQNFVFSATLTLVHELPSHLKTINKIKKSKKIHDMTPTQKLQKIVDILGITDPKVVDITHGTGTSGTLTECRITCDIQEKDYYVYYFLKQHPGRTLIFCNSVGCVKRLSTLLNLLDCHPLPLHASMQQRQRLKNLERFRDIENSVLVATDVAARGLDIPCVEHVLHYQTPRTSESYVHRSGRTARASQQGITVLLMEPNELQNYLRLCRTLRKNEDLPIFPVQEDYLIAVKERVNLARELDKLQLQVRKANSEAGWFQKAAEDMDIVVDDLYPLLKLRRINIIK</sequence>
<dbReference type="SUPFAM" id="SSF52540">
    <property type="entry name" value="P-loop containing nucleoside triphosphate hydrolases"/>
    <property type="match status" value="1"/>
</dbReference>
<dbReference type="Gene3D" id="3.40.50.300">
    <property type="entry name" value="P-loop containing nucleotide triphosphate hydrolases"/>
    <property type="match status" value="1"/>
</dbReference>
<dbReference type="AlphaFoldDB" id="A0AAV8X330"/>
<dbReference type="PROSITE" id="PS51194">
    <property type="entry name" value="HELICASE_CTER"/>
    <property type="match status" value="1"/>
</dbReference>
<evidence type="ECO:0000256" key="1">
    <source>
        <dbReference type="ARBA" id="ARBA00022741"/>
    </source>
</evidence>
<name>A0AAV8X330_9CUCU</name>
<dbReference type="PANTHER" id="PTHR47959:SF24">
    <property type="entry name" value="ATP-DEPENDENT RNA HELICASE"/>
    <property type="match status" value="1"/>
</dbReference>
<dbReference type="GO" id="GO:0005829">
    <property type="term" value="C:cytosol"/>
    <property type="evidence" value="ECO:0007669"/>
    <property type="project" value="TreeGrafter"/>
</dbReference>
<protein>
    <recommendedName>
        <fullName evidence="5">Helicase C-terminal domain-containing protein</fullName>
    </recommendedName>
</protein>
<dbReference type="GO" id="GO:0003724">
    <property type="term" value="F:RNA helicase activity"/>
    <property type="evidence" value="ECO:0007669"/>
    <property type="project" value="TreeGrafter"/>
</dbReference>
<dbReference type="GO" id="GO:0016787">
    <property type="term" value="F:hydrolase activity"/>
    <property type="evidence" value="ECO:0007669"/>
    <property type="project" value="UniProtKB-KW"/>
</dbReference>
<dbReference type="EMBL" id="JANEYF010003946">
    <property type="protein sequence ID" value="KAJ8932925.1"/>
    <property type="molecule type" value="Genomic_DNA"/>
</dbReference>
<keyword evidence="4" id="KW-0067">ATP-binding</keyword>
<keyword evidence="3" id="KW-0347">Helicase</keyword>
<dbReference type="Pfam" id="PF00271">
    <property type="entry name" value="Helicase_C"/>
    <property type="match status" value="1"/>
</dbReference>
<accession>A0AAV8X330</accession>
<keyword evidence="7" id="KW-1185">Reference proteome</keyword>
<evidence type="ECO:0000313" key="6">
    <source>
        <dbReference type="EMBL" id="KAJ8932925.1"/>
    </source>
</evidence>
<evidence type="ECO:0000256" key="4">
    <source>
        <dbReference type="ARBA" id="ARBA00022840"/>
    </source>
</evidence>
<organism evidence="6 7">
    <name type="scientific">Rhamnusium bicolor</name>
    <dbReference type="NCBI Taxonomy" id="1586634"/>
    <lineage>
        <taxon>Eukaryota</taxon>
        <taxon>Metazoa</taxon>
        <taxon>Ecdysozoa</taxon>
        <taxon>Arthropoda</taxon>
        <taxon>Hexapoda</taxon>
        <taxon>Insecta</taxon>
        <taxon>Pterygota</taxon>
        <taxon>Neoptera</taxon>
        <taxon>Endopterygota</taxon>
        <taxon>Coleoptera</taxon>
        <taxon>Polyphaga</taxon>
        <taxon>Cucujiformia</taxon>
        <taxon>Chrysomeloidea</taxon>
        <taxon>Cerambycidae</taxon>
        <taxon>Lepturinae</taxon>
        <taxon>Rhagiini</taxon>
        <taxon>Rhamnusium</taxon>
    </lineage>
</organism>
<dbReference type="PANTHER" id="PTHR47959">
    <property type="entry name" value="ATP-DEPENDENT RNA HELICASE RHLE-RELATED"/>
    <property type="match status" value="1"/>
</dbReference>
<dbReference type="SMART" id="SM00490">
    <property type="entry name" value="HELICc"/>
    <property type="match status" value="1"/>
</dbReference>
<dbReference type="Proteomes" id="UP001162156">
    <property type="component" value="Unassembled WGS sequence"/>
</dbReference>
<evidence type="ECO:0000256" key="2">
    <source>
        <dbReference type="ARBA" id="ARBA00022801"/>
    </source>
</evidence>
<dbReference type="InterPro" id="IPR001650">
    <property type="entry name" value="Helicase_C-like"/>
</dbReference>
<dbReference type="GO" id="GO:0005524">
    <property type="term" value="F:ATP binding"/>
    <property type="evidence" value="ECO:0007669"/>
    <property type="project" value="UniProtKB-KW"/>
</dbReference>
<keyword evidence="1" id="KW-0547">Nucleotide-binding</keyword>
<dbReference type="CDD" id="cd18787">
    <property type="entry name" value="SF2_C_DEAD"/>
    <property type="match status" value="1"/>
</dbReference>
<dbReference type="InterPro" id="IPR050079">
    <property type="entry name" value="DEAD_box_RNA_helicase"/>
</dbReference>
<gene>
    <name evidence="6" type="ORF">NQ314_014342</name>
</gene>
<keyword evidence="2" id="KW-0378">Hydrolase</keyword>
<feature type="domain" description="Helicase C-terminal" evidence="5">
    <location>
        <begin position="83"/>
        <end position="233"/>
    </location>
</feature>
<dbReference type="InterPro" id="IPR027417">
    <property type="entry name" value="P-loop_NTPase"/>
</dbReference>
<evidence type="ECO:0000259" key="5">
    <source>
        <dbReference type="PROSITE" id="PS51194"/>
    </source>
</evidence>
<proteinExistence type="predicted"/>
<evidence type="ECO:0000313" key="7">
    <source>
        <dbReference type="Proteomes" id="UP001162156"/>
    </source>
</evidence>
<comment type="caution">
    <text evidence="6">The sequence shown here is derived from an EMBL/GenBank/DDBJ whole genome shotgun (WGS) entry which is preliminary data.</text>
</comment>